<reference evidence="1" key="1">
    <citation type="submission" date="2022-10" db="EMBL/GenBank/DDBJ databases">
        <authorList>
            <person name="Mo P."/>
        </authorList>
    </citation>
    <scope>NUCLEOTIDE SEQUENCE</scope>
    <source>
        <strain evidence="1">HUAS 13-4</strain>
    </source>
</reference>
<dbReference type="EMBL" id="CP106793">
    <property type="protein sequence ID" value="UXY19530.1"/>
    <property type="molecule type" value="Genomic_DNA"/>
</dbReference>
<evidence type="ECO:0000313" key="2">
    <source>
        <dbReference type="Proteomes" id="UP001061298"/>
    </source>
</evidence>
<accession>A0ABY6DYU4</accession>
<keyword evidence="2" id="KW-1185">Reference proteome</keyword>
<organism evidence="1 2">
    <name type="scientific">Streptomyces cynarae</name>
    <dbReference type="NCBI Taxonomy" id="2981134"/>
    <lineage>
        <taxon>Bacteria</taxon>
        <taxon>Bacillati</taxon>
        <taxon>Actinomycetota</taxon>
        <taxon>Actinomycetes</taxon>
        <taxon>Kitasatosporales</taxon>
        <taxon>Streptomycetaceae</taxon>
        <taxon>Streptomyces</taxon>
    </lineage>
</organism>
<protein>
    <submittedName>
        <fullName evidence="1">Uncharacterized protein</fullName>
    </submittedName>
</protein>
<name>A0ABY6DYU4_9ACTN</name>
<proteinExistence type="predicted"/>
<gene>
    <name evidence="1" type="ORF">N8I84_12925</name>
</gene>
<sequence length="54" mass="5968">MVTITLTADQTGQQVLRTDTRVRLVHHTAHDPCGPRDWWTASVTLTATGRLQPG</sequence>
<dbReference type="RefSeq" id="WP_263229665.1">
    <property type="nucleotide sequence ID" value="NZ_CP106793.1"/>
</dbReference>
<dbReference type="Proteomes" id="UP001061298">
    <property type="component" value="Chromosome"/>
</dbReference>
<evidence type="ECO:0000313" key="1">
    <source>
        <dbReference type="EMBL" id="UXY19530.1"/>
    </source>
</evidence>